<dbReference type="SMART" id="SM00577">
    <property type="entry name" value="CPDc"/>
    <property type="match status" value="1"/>
</dbReference>
<dbReference type="PANTHER" id="PTHR12210">
    <property type="entry name" value="DULLARD PROTEIN PHOSPHATASE"/>
    <property type="match status" value="1"/>
</dbReference>
<dbReference type="GO" id="GO:0015031">
    <property type="term" value="P:protein transport"/>
    <property type="evidence" value="ECO:0007669"/>
    <property type="project" value="UniProtKB-KW"/>
</dbReference>
<accession>B6K0L1</accession>
<dbReference type="Proteomes" id="UP000001744">
    <property type="component" value="Unassembled WGS sequence"/>
</dbReference>
<evidence type="ECO:0000259" key="2">
    <source>
        <dbReference type="PROSITE" id="PS50969"/>
    </source>
</evidence>
<keyword evidence="1" id="KW-0809">Transit peptide</keyword>
<dbReference type="EMBL" id="KE651166">
    <property type="protein sequence ID" value="EEB07482.2"/>
    <property type="molecule type" value="Genomic_DNA"/>
</dbReference>
<dbReference type="InterPro" id="IPR036412">
    <property type="entry name" value="HAD-like_sf"/>
</dbReference>
<dbReference type="PROSITE" id="PS50969">
    <property type="entry name" value="FCP1"/>
    <property type="match status" value="1"/>
</dbReference>
<dbReference type="SUPFAM" id="SSF56784">
    <property type="entry name" value="HAD-like"/>
    <property type="match status" value="1"/>
</dbReference>
<comment type="function">
    <text evidence="1">Essential component of the TIM23 complex, a complex that mediates the translocation of transit peptide-containing proteins across the mitochondrial inner membrane.</text>
</comment>
<comment type="subunit">
    <text evidence="1">Component of the TIM23 complex.</text>
</comment>
<reference evidence="3 4" key="1">
    <citation type="journal article" date="2011" name="Science">
        <title>Comparative functional genomics of the fission yeasts.</title>
        <authorList>
            <person name="Rhind N."/>
            <person name="Chen Z."/>
            <person name="Yassour M."/>
            <person name="Thompson D.A."/>
            <person name="Haas B.J."/>
            <person name="Habib N."/>
            <person name="Wapinski I."/>
            <person name="Roy S."/>
            <person name="Lin M.F."/>
            <person name="Heiman D.I."/>
            <person name="Young S.K."/>
            <person name="Furuya K."/>
            <person name="Guo Y."/>
            <person name="Pidoux A."/>
            <person name="Chen H.M."/>
            <person name="Robbertse B."/>
            <person name="Goldberg J.M."/>
            <person name="Aoki K."/>
            <person name="Bayne E.H."/>
            <person name="Berlin A.M."/>
            <person name="Desjardins C.A."/>
            <person name="Dobbs E."/>
            <person name="Dukaj L."/>
            <person name="Fan L."/>
            <person name="FitzGerald M.G."/>
            <person name="French C."/>
            <person name="Gujja S."/>
            <person name="Hansen K."/>
            <person name="Keifenheim D."/>
            <person name="Levin J.Z."/>
            <person name="Mosher R.A."/>
            <person name="Mueller C.A."/>
            <person name="Pfiffner J."/>
            <person name="Priest M."/>
            <person name="Russ C."/>
            <person name="Smialowska A."/>
            <person name="Swoboda P."/>
            <person name="Sykes S.M."/>
            <person name="Vaughn M."/>
            <person name="Vengrova S."/>
            <person name="Yoder R."/>
            <person name="Zeng Q."/>
            <person name="Allshire R."/>
            <person name="Baulcombe D."/>
            <person name="Birren B.W."/>
            <person name="Brown W."/>
            <person name="Ekwall K."/>
            <person name="Kellis M."/>
            <person name="Leatherwood J."/>
            <person name="Levin H."/>
            <person name="Margalit H."/>
            <person name="Martienssen R."/>
            <person name="Nieduszynski C.A."/>
            <person name="Spatafora J.W."/>
            <person name="Friedman N."/>
            <person name="Dalgaard J.Z."/>
            <person name="Baumann P."/>
            <person name="Niki H."/>
            <person name="Regev A."/>
            <person name="Nusbaum C."/>
        </authorList>
    </citation>
    <scope>NUCLEOTIDE SEQUENCE [LARGE SCALE GENOMIC DNA]</scope>
    <source>
        <strain evidence="4">yFS275 / FY16936</strain>
    </source>
</reference>
<keyword evidence="1" id="KW-0811">Translocation</keyword>
<dbReference type="InterPro" id="IPR023214">
    <property type="entry name" value="HAD_sf"/>
</dbReference>
<dbReference type="InterPro" id="IPR004274">
    <property type="entry name" value="FCP1_dom"/>
</dbReference>
<comment type="subcellular location">
    <subcellularLocation>
        <location evidence="1">Mitochondrion inner membrane</location>
        <topology evidence="1">Single-pass membrane protein</topology>
    </subcellularLocation>
</comment>
<dbReference type="GO" id="GO:0005744">
    <property type="term" value="C:TIM23 mitochondrial import inner membrane translocase complex"/>
    <property type="evidence" value="ECO:0007669"/>
    <property type="project" value="UniProtKB-UniRule"/>
</dbReference>
<dbReference type="STRING" id="402676.B6K0L1"/>
<dbReference type="JaponicusDB" id="SJAG_02567"/>
<evidence type="ECO:0000256" key="1">
    <source>
        <dbReference type="RuleBase" id="RU365079"/>
    </source>
</evidence>
<feature type="domain" description="FCP1 homology" evidence="2">
    <location>
        <begin position="16"/>
        <end position="182"/>
    </location>
</feature>
<dbReference type="Gene3D" id="3.40.50.1000">
    <property type="entry name" value="HAD superfamily/HAD-like"/>
    <property type="match status" value="1"/>
</dbReference>
<dbReference type="Pfam" id="PF03031">
    <property type="entry name" value="NIF"/>
    <property type="match status" value="1"/>
</dbReference>
<organism evidence="3 4">
    <name type="scientific">Schizosaccharomyces japonicus (strain yFS275 / FY16936)</name>
    <name type="common">Fission yeast</name>
    <dbReference type="NCBI Taxonomy" id="402676"/>
    <lineage>
        <taxon>Eukaryota</taxon>
        <taxon>Fungi</taxon>
        <taxon>Dikarya</taxon>
        <taxon>Ascomycota</taxon>
        <taxon>Taphrinomycotina</taxon>
        <taxon>Schizosaccharomycetes</taxon>
        <taxon>Schizosaccharomycetales</taxon>
        <taxon>Schizosaccharomycetaceae</taxon>
        <taxon>Schizosaccharomyces</taxon>
    </lineage>
</organism>
<dbReference type="OMA" id="WSSAMDR"/>
<dbReference type="AlphaFoldDB" id="B6K0L1"/>
<evidence type="ECO:0000313" key="3">
    <source>
        <dbReference type="EMBL" id="EEB07482.2"/>
    </source>
</evidence>
<dbReference type="OrthoDB" id="1711508at2759"/>
<dbReference type="HOGENOM" id="CLU_018875_0_2_1"/>
<dbReference type="eggNOG" id="KOG1605">
    <property type="taxonomic scope" value="Eukaryota"/>
</dbReference>
<name>B6K0L1_SCHJY</name>
<proteinExistence type="inferred from homology"/>
<keyword evidence="1" id="KW-0496">Mitochondrion</keyword>
<keyword evidence="1" id="KW-0813">Transport</keyword>
<comment type="similarity">
    <text evidence="1">Belongs to the TIM50 family.</text>
</comment>
<protein>
    <recommendedName>
        <fullName evidence="1">Mitochondrial import inner membrane translocase subunit TIM50</fullName>
    </recommendedName>
</protein>
<keyword evidence="1" id="KW-0653">Protein transport</keyword>
<dbReference type="GeneID" id="7051195"/>
<keyword evidence="4" id="KW-1185">Reference proteome</keyword>
<dbReference type="RefSeq" id="XP_002173775.2">
    <property type="nucleotide sequence ID" value="XM_002173739.2"/>
</dbReference>
<gene>
    <name evidence="3" type="ORF">SJAG_02567</name>
</gene>
<evidence type="ECO:0000313" key="4">
    <source>
        <dbReference type="Proteomes" id="UP000001744"/>
    </source>
</evidence>
<dbReference type="VEuPathDB" id="FungiDB:SJAG_02567"/>
<sequence>MDSAYIARVKIAHATNAATKKLIVLDLNGTLFARVIRATVPPVLRPGLSNFLDYVLRHFDVMVWSTMVPKSTAFYVERSFTPEQRNRLLSVWDRDVLNLLPSQYEQKSVTTHKDLRLVWSDTDLRKFAPTPDGWSQDNTILIDDSYSKGELQPFNQILVPTFRPDNTQDHVLDDVIHVLQELQNVPNVSHYLWKRKFSRQNSK</sequence>
<dbReference type="InterPro" id="IPR050365">
    <property type="entry name" value="TIM50"/>
</dbReference>